<sequence>MDPPQWVKSISVSCRPRMPRKADLEAFREFLQKEETRGVALQLIGYLDRRLDVSDVTWSEIFQTLIFRDFSFVSVDELCRRFYQHGFQHLSKSLYICFLHAESILQSPQNVKRSVPVNKKAIHIYFKNLKRLVHNAQFKNPREFFRKQARWLQDRIERETVDESKRQFLADKYIALLGAEIDAIAITYDATLPDQDIFSELKSLTAKSTDASISEVVFYGRKANALAIAKKFSEGEDMVKQAHCCANFTGPCLEIANMIYIDVYFKLWQFEQTPTSKLKESLLYEGSKGLWALSEEEEDIRNLWKRMFLLRMIFCLLGLSNKGRCIPQCIISEEDVERAERYMLEIDMENIEARREMMYYIAKARIQELKGLLYDAKMEIDKASEIAHSGNFKEVDSIEEYKSLLRDLDQETEAKTVISVEHEELAGVSALLSPSLEQIPGLGSLGVKLSSLEPLESTVSFDAEETFLKQNASTAKIQSHSQPPESEYSQHPLGSDISMETSNYSTWSVLGGQFQSVRSLEHSDLQAEHPDIFIEAVQETCETVHRNPRLAIHDSPRLENPSPLWHEDQNSLEPVQKTSQYPPVEIKIAPNLKNSSLFDKKEDQNPNAGICDQERGRRTNDSIYDLSSSAQRLCVSSFSRD</sequence>
<feature type="compositionally biased region" description="Polar residues" evidence="1">
    <location>
        <begin position="472"/>
        <end position="489"/>
    </location>
</feature>
<proteinExistence type="predicted"/>
<dbReference type="KEGG" id="cvn:111119755"/>
<dbReference type="Proteomes" id="UP000694844">
    <property type="component" value="Chromosome 2"/>
</dbReference>
<evidence type="ECO:0000313" key="2">
    <source>
        <dbReference type="Proteomes" id="UP000694844"/>
    </source>
</evidence>
<feature type="region of interest" description="Disordered" evidence="1">
    <location>
        <begin position="472"/>
        <end position="495"/>
    </location>
</feature>
<name>A0A8B8CJA6_CRAVI</name>
<organism evidence="2 3">
    <name type="scientific">Crassostrea virginica</name>
    <name type="common">Eastern oyster</name>
    <dbReference type="NCBI Taxonomy" id="6565"/>
    <lineage>
        <taxon>Eukaryota</taxon>
        <taxon>Metazoa</taxon>
        <taxon>Spiralia</taxon>
        <taxon>Lophotrochozoa</taxon>
        <taxon>Mollusca</taxon>
        <taxon>Bivalvia</taxon>
        <taxon>Autobranchia</taxon>
        <taxon>Pteriomorphia</taxon>
        <taxon>Ostreida</taxon>
        <taxon>Ostreoidea</taxon>
        <taxon>Ostreidae</taxon>
        <taxon>Crassostrea</taxon>
    </lineage>
</organism>
<evidence type="ECO:0000313" key="4">
    <source>
        <dbReference type="RefSeq" id="XP_022315924.1"/>
    </source>
</evidence>
<dbReference type="RefSeq" id="XP_022315923.1">
    <property type="nucleotide sequence ID" value="XM_022460215.1"/>
</dbReference>
<accession>A0A8B8CJA6</accession>
<gene>
    <name evidence="3 4" type="primary">LOC111119755</name>
</gene>
<reference evidence="3 4" key="1">
    <citation type="submission" date="2025-04" db="UniProtKB">
        <authorList>
            <consortium name="RefSeq"/>
        </authorList>
    </citation>
    <scope>IDENTIFICATION</scope>
    <source>
        <tissue evidence="3 4">Whole sample</tissue>
    </source>
</reference>
<protein>
    <submittedName>
        <fullName evidence="3 4">Uncharacterized protein LOC111119755</fullName>
    </submittedName>
</protein>
<dbReference type="OrthoDB" id="6140147at2759"/>
<dbReference type="RefSeq" id="XP_022315924.1">
    <property type="nucleotide sequence ID" value="XM_022460216.1"/>
</dbReference>
<evidence type="ECO:0000313" key="3">
    <source>
        <dbReference type="RefSeq" id="XP_022315923.1"/>
    </source>
</evidence>
<dbReference type="GeneID" id="111119755"/>
<keyword evidence="2" id="KW-1185">Reference proteome</keyword>
<feature type="region of interest" description="Disordered" evidence="1">
    <location>
        <begin position="595"/>
        <end position="619"/>
    </location>
</feature>
<evidence type="ECO:0000256" key="1">
    <source>
        <dbReference type="SAM" id="MobiDB-lite"/>
    </source>
</evidence>
<dbReference type="AlphaFoldDB" id="A0A8B8CJA6"/>